<reference evidence="2 3" key="1">
    <citation type="submission" date="2021-02" db="EMBL/GenBank/DDBJ databases">
        <title>Lysobacter arenosi sp. nov., isolated from soil of gangwondo yeongwol, south Korea.</title>
        <authorList>
            <person name="Kim K.R."/>
            <person name="Kim K.H."/>
            <person name="Jeon C.O."/>
        </authorList>
    </citation>
    <scope>NUCLEOTIDE SEQUENCE [LARGE SCALE GENOMIC DNA]</scope>
    <source>
        <strain evidence="2 3">R7</strain>
    </source>
</reference>
<accession>A0ABX7R7U9</accession>
<organism evidence="2 3">
    <name type="scientific">Lysobacter arenosi</name>
    <dbReference type="NCBI Taxonomy" id="2795387"/>
    <lineage>
        <taxon>Bacteria</taxon>
        <taxon>Pseudomonadati</taxon>
        <taxon>Pseudomonadota</taxon>
        <taxon>Gammaproteobacteria</taxon>
        <taxon>Lysobacterales</taxon>
        <taxon>Lysobacteraceae</taxon>
        <taxon>Lysobacter</taxon>
    </lineage>
</organism>
<dbReference type="Proteomes" id="UP000663400">
    <property type="component" value="Chromosome"/>
</dbReference>
<dbReference type="EMBL" id="CP071517">
    <property type="protein sequence ID" value="QSX73825.1"/>
    <property type="molecule type" value="Genomic_DNA"/>
</dbReference>
<feature type="compositionally biased region" description="Low complexity" evidence="1">
    <location>
        <begin position="27"/>
        <end position="36"/>
    </location>
</feature>
<name>A0ABX7R7U9_9GAMM</name>
<sequence>MRRLVLAAGLLLHIAGCSQERVPASVPPVGQQQPGQMAGLQPEEDQPVAADARLLPQAATAREVIGILRERVDAGDPKATCQLAREVEFCAGSEEASHRMAMVAARIKADSGAVLNRNDVLQTMAELAKVRSEYCAGMPPATPSDSVNLWRKAALRGHLPSMLQYGAGLAFRQDRLLDTLDELKDYRRDGVEMTKHVARSGNLHANLMLARAYAPRSTGPDLTPLLRQAVSHDAAQALAYYMMAQELQRTVTSTRISALQLQTEANGLRLMMSPDEISEGTRRFDELRRTLKPAAGAEFDPIAQRERDMQQPVAGTELCERNEFVSPWAHRRSQL</sequence>
<keyword evidence="3" id="KW-1185">Reference proteome</keyword>
<evidence type="ECO:0000256" key="1">
    <source>
        <dbReference type="SAM" id="MobiDB-lite"/>
    </source>
</evidence>
<feature type="region of interest" description="Disordered" evidence="1">
    <location>
        <begin position="23"/>
        <end position="45"/>
    </location>
</feature>
<gene>
    <name evidence="2" type="ORF">HIV01_011315</name>
</gene>
<proteinExistence type="predicted"/>
<dbReference type="Gene3D" id="1.25.40.10">
    <property type="entry name" value="Tetratricopeptide repeat domain"/>
    <property type="match status" value="1"/>
</dbReference>
<evidence type="ECO:0000313" key="3">
    <source>
        <dbReference type="Proteomes" id="UP000663400"/>
    </source>
</evidence>
<dbReference type="RefSeq" id="WP_200607176.1">
    <property type="nucleotide sequence ID" value="NZ_CP071517.1"/>
</dbReference>
<evidence type="ECO:0000313" key="2">
    <source>
        <dbReference type="EMBL" id="QSX73825.1"/>
    </source>
</evidence>
<protein>
    <recommendedName>
        <fullName evidence="4">Lipoprotein</fullName>
    </recommendedName>
</protein>
<dbReference type="InterPro" id="IPR011990">
    <property type="entry name" value="TPR-like_helical_dom_sf"/>
</dbReference>
<evidence type="ECO:0008006" key="4">
    <source>
        <dbReference type="Google" id="ProtNLM"/>
    </source>
</evidence>